<feature type="compositionally biased region" description="Low complexity" evidence="1">
    <location>
        <begin position="802"/>
        <end position="820"/>
    </location>
</feature>
<dbReference type="CDD" id="cd14364">
    <property type="entry name" value="CUE_ASCC2"/>
    <property type="match status" value="1"/>
</dbReference>
<feature type="compositionally biased region" description="Low complexity" evidence="1">
    <location>
        <begin position="670"/>
        <end position="696"/>
    </location>
</feature>
<dbReference type="OrthoDB" id="5577209at2759"/>
<dbReference type="InterPro" id="IPR052586">
    <property type="entry name" value="ASCC2"/>
</dbReference>
<dbReference type="PANTHER" id="PTHR21494">
    <property type="entry name" value="ACTIVATING SIGNAL COINTEGRATOR 1 COMPLEX SUBUNIT 2 ASC-1 COMPLEX SUBUNIT P100"/>
    <property type="match status" value="1"/>
</dbReference>
<proteinExistence type="predicted"/>
<dbReference type="AlphaFoldDB" id="D2V2B0"/>
<evidence type="ECO:0000313" key="3">
    <source>
        <dbReference type="EMBL" id="EFC49025.1"/>
    </source>
</evidence>
<feature type="compositionally biased region" description="Low complexity" evidence="1">
    <location>
        <begin position="551"/>
        <end position="566"/>
    </location>
</feature>
<accession>D2V2B0</accession>
<feature type="compositionally biased region" description="Polar residues" evidence="1">
    <location>
        <begin position="762"/>
        <end position="801"/>
    </location>
</feature>
<dbReference type="GO" id="GO:0043130">
    <property type="term" value="F:ubiquitin binding"/>
    <property type="evidence" value="ECO:0007669"/>
    <property type="project" value="InterPro"/>
</dbReference>
<dbReference type="GeneID" id="8849891"/>
<feature type="region of interest" description="Disordered" evidence="1">
    <location>
        <begin position="648"/>
        <end position="860"/>
    </location>
</feature>
<dbReference type="InterPro" id="IPR003892">
    <property type="entry name" value="CUE"/>
</dbReference>
<evidence type="ECO:0000259" key="2">
    <source>
        <dbReference type="PROSITE" id="PS51140"/>
    </source>
</evidence>
<dbReference type="Pfam" id="PF02845">
    <property type="entry name" value="CUE"/>
    <property type="match status" value="1"/>
</dbReference>
<evidence type="ECO:0000256" key="1">
    <source>
        <dbReference type="SAM" id="MobiDB-lite"/>
    </source>
</evidence>
<feature type="domain" description="CUE" evidence="2">
    <location>
        <begin position="480"/>
        <end position="523"/>
    </location>
</feature>
<dbReference type="OMA" id="KCVFAIY"/>
<dbReference type="InterPro" id="IPR041800">
    <property type="entry name" value="ASCC2_CUE"/>
</dbReference>
<dbReference type="STRING" id="5762.D2V2B0"/>
<organism evidence="4">
    <name type="scientific">Naegleria gruberi</name>
    <name type="common">Amoeba</name>
    <dbReference type="NCBI Taxonomy" id="5762"/>
    <lineage>
        <taxon>Eukaryota</taxon>
        <taxon>Discoba</taxon>
        <taxon>Heterolobosea</taxon>
        <taxon>Tetramitia</taxon>
        <taxon>Eutetramitia</taxon>
        <taxon>Vahlkampfiidae</taxon>
        <taxon>Naegleria</taxon>
    </lineage>
</organism>
<dbReference type="KEGG" id="ngr:NAEGRDRAFT_46124"/>
<reference evidence="3 4" key="1">
    <citation type="journal article" date="2010" name="Cell">
        <title>The genome of Naegleria gruberi illuminates early eukaryotic versatility.</title>
        <authorList>
            <person name="Fritz-Laylin L.K."/>
            <person name="Prochnik S.E."/>
            <person name="Ginger M.L."/>
            <person name="Dacks J.B."/>
            <person name="Carpenter M.L."/>
            <person name="Field M.C."/>
            <person name="Kuo A."/>
            <person name="Paredez A."/>
            <person name="Chapman J."/>
            <person name="Pham J."/>
            <person name="Shu S."/>
            <person name="Neupane R."/>
            <person name="Cipriano M."/>
            <person name="Mancuso J."/>
            <person name="Tu H."/>
            <person name="Salamov A."/>
            <person name="Lindquist E."/>
            <person name="Shapiro H."/>
            <person name="Lucas S."/>
            <person name="Grigoriev I.V."/>
            <person name="Cande W.Z."/>
            <person name="Fulton C."/>
            <person name="Rokhsar D.S."/>
            <person name="Dawson S.C."/>
        </authorList>
    </citation>
    <scope>NUCLEOTIDE SEQUENCE [LARGE SCALE GENOMIC DNA]</scope>
    <source>
        <strain evidence="3 4">NEG-M</strain>
    </source>
</reference>
<dbReference type="Gene3D" id="1.10.8.10">
    <property type="entry name" value="DNA helicase RuvA subunit, C-terminal domain"/>
    <property type="match status" value="1"/>
</dbReference>
<dbReference type="PANTHER" id="PTHR21494:SF0">
    <property type="entry name" value="ACTIVATING SIGNAL COINTEGRATOR 1 COMPLEX SUBUNIT 2"/>
    <property type="match status" value="1"/>
</dbReference>
<feature type="compositionally biased region" description="Polar residues" evidence="1">
    <location>
        <begin position="821"/>
        <end position="832"/>
    </location>
</feature>
<dbReference type="VEuPathDB" id="AmoebaDB:NAEGRDRAFT_46124"/>
<dbReference type="Proteomes" id="UP000006671">
    <property type="component" value="Unassembled WGS sequence"/>
</dbReference>
<dbReference type="EMBL" id="GG738849">
    <property type="protein sequence ID" value="EFC49025.1"/>
    <property type="molecule type" value="Genomic_DNA"/>
</dbReference>
<feature type="compositionally biased region" description="Basic and acidic residues" evidence="1">
    <location>
        <begin position="833"/>
        <end position="844"/>
    </location>
</feature>
<feature type="compositionally biased region" description="Polar residues" evidence="1">
    <location>
        <begin position="541"/>
        <end position="550"/>
    </location>
</feature>
<dbReference type="RefSeq" id="XP_002681769.1">
    <property type="nucleotide sequence ID" value="XM_002681723.1"/>
</dbReference>
<feature type="compositionally biased region" description="Low complexity" evidence="1">
    <location>
        <begin position="703"/>
        <end position="748"/>
    </location>
</feature>
<sequence>MNNTPIDVQSFTQLHTRLENYYSLGKGQGLEMIPFMDRLNPLLASDKRITRIECLKILNRDYHKLLTCNDHDFWVLMLNDTSLKRSLESVFRLFPRPFDIGFNQINENCPRNEQREEIKIYRRLFMIYYRLFMNFNLHGKGNIDISHPTDLNNVNREEWLDAGFVICEKHLLDVGKIFDLSSLYGYPNSMLTTELLSRIFLSSPNYMHELNEHVLNSICVTWRDLFDASNKVTSNSKSDCHQIRKLIYYLYDSTFTIRSLLDVFPLASYAFMVDTRETKTPVNYQFPNLLMECHDKIIPQLLSIIGDDPDYRFVCRQVKLNIVSILHVLFREYYMRNIEDLITGETHSNRSTTSHMETLYTRYFESSFKKEQIPKSKLELLCKFTLDKQLTRQATGIVLELLDILQGFFKFQAKDQTKFNYVIYQYDKLYGLGKWLEQVILGNALLSSVSSVYNISTTIFTKLSENAQTEGSTNSEDEPALTEMLKQLKSFFPDYGNGFLQACLDHFNNDITNTTNALMDNQLPLHLKKMDNKLSLKSYKAPTNTGSKPPSSLLNTGSTSGSSSSSYEPASPIVSPTVWMDTDFFASVRIGKKKDNRTNFNETDETIKQRILLEYAYDDEYDDSYDSVMAVTTEGEHEDENFNKIKVPKAYNSNPNHQHHHGEEKPQTIENKPPQQQQQQQENKQQQGNKQQGNPNRNKHHQQQSNNNNQSASTPNTSQSSSNNANAAGIESNSKPQRNQNNNNNRGGSTANRGKRGGGYHQVSTHQQSKQQSADTSNQGSNDASKQVSKQPTATATNKVVTNSATTSQDNNSDTTSSPNEQQRGGNNNNFKQKGENKAKSANHDRRKKADKKRMVLNLQ</sequence>
<keyword evidence="4" id="KW-1185">Reference proteome</keyword>
<dbReference type="InterPro" id="IPR009060">
    <property type="entry name" value="UBA-like_sf"/>
</dbReference>
<protein>
    <submittedName>
        <fullName evidence="3">Predicted protein</fullName>
    </submittedName>
</protein>
<evidence type="ECO:0000313" key="4">
    <source>
        <dbReference type="Proteomes" id="UP000006671"/>
    </source>
</evidence>
<dbReference type="eggNOG" id="KOG4501">
    <property type="taxonomic scope" value="Eukaryota"/>
</dbReference>
<gene>
    <name evidence="3" type="ORF">NAEGRDRAFT_46124</name>
</gene>
<name>D2V2B0_NAEGR</name>
<dbReference type="InParanoid" id="D2V2B0"/>
<dbReference type="SUPFAM" id="SSF46934">
    <property type="entry name" value="UBA-like"/>
    <property type="match status" value="1"/>
</dbReference>
<dbReference type="SMART" id="SM00546">
    <property type="entry name" value="CUE"/>
    <property type="match status" value="1"/>
</dbReference>
<dbReference type="PROSITE" id="PS51140">
    <property type="entry name" value="CUE"/>
    <property type="match status" value="1"/>
</dbReference>
<feature type="region of interest" description="Disordered" evidence="1">
    <location>
        <begin position="538"/>
        <end position="572"/>
    </location>
</feature>